<keyword evidence="5" id="KW-0564">Palmitate</keyword>
<protein>
    <submittedName>
        <fullName evidence="7">Entericidin A/B family lipoprotein</fullName>
    </submittedName>
</protein>
<keyword evidence="8" id="KW-1185">Reference proteome</keyword>
<keyword evidence="3" id="KW-0732">Signal</keyword>
<name>A0A4R5QNV2_9PROT</name>
<dbReference type="Proteomes" id="UP000295096">
    <property type="component" value="Unassembled WGS sequence"/>
</dbReference>
<proteinExistence type="inferred from homology"/>
<evidence type="ECO:0000256" key="1">
    <source>
        <dbReference type="ARBA" id="ARBA00010296"/>
    </source>
</evidence>
<evidence type="ECO:0000313" key="7">
    <source>
        <dbReference type="EMBL" id="TDH64381.1"/>
    </source>
</evidence>
<sequence length="41" mass="4353">MRNRTLLAFAPLGARHTTAGLGQDVSRTGRAIERGATRAMA</sequence>
<evidence type="ECO:0000313" key="8">
    <source>
        <dbReference type="Proteomes" id="UP000295096"/>
    </source>
</evidence>
<reference evidence="7 8" key="1">
    <citation type="journal article" date="2016" name="J. Microbiol.">
        <title>Dankookia rubra gen. nov., sp. nov., an alphaproteobacterium isolated from sediment of a shallow stream.</title>
        <authorList>
            <person name="Kim W.H."/>
            <person name="Kim D.H."/>
            <person name="Kang K."/>
            <person name="Ahn T.Y."/>
        </authorList>
    </citation>
    <scope>NUCLEOTIDE SEQUENCE [LARGE SCALE GENOMIC DNA]</scope>
    <source>
        <strain evidence="7 8">JCM30602</strain>
    </source>
</reference>
<evidence type="ECO:0000256" key="2">
    <source>
        <dbReference type="ARBA" id="ARBA00022475"/>
    </source>
</evidence>
<keyword evidence="4" id="KW-0472">Membrane</keyword>
<evidence type="ECO:0000256" key="6">
    <source>
        <dbReference type="ARBA" id="ARBA00023288"/>
    </source>
</evidence>
<dbReference type="RefSeq" id="WP_133286537.1">
    <property type="nucleotide sequence ID" value="NZ_SMSJ01000001.1"/>
</dbReference>
<gene>
    <name evidence="7" type="ORF">E2C06_00075</name>
</gene>
<evidence type="ECO:0000256" key="4">
    <source>
        <dbReference type="ARBA" id="ARBA00023136"/>
    </source>
</evidence>
<dbReference type="Pfam" id="PF08085">
    <property type="entry name" value="Entericidin"/>
    <property type="match status" value="1"/>
</dbReference>
<dbReference type="GO" id="GO:0009636">
    <property type="term" value="P:response to toxic substance"/>
    <property type="evidence" value="ECO:0007669"/>
    <property type="project" value="InterPro"/>
</dbReference>
<evidence type="ECO:0000256" key="5">
    <source>
        <dbReference type="ARBA" id="ARBA00023139"/>
    </source>
</evidence>
<comment type="caution">
    <text evidence="7">The sequence shown here is derived from an EMBL/GenBank/DDBJ whole genome shotgun (WGS) entry which is preliminary data.</text>
</comment>
<dbReference type="GO" id="GO:0016020">
    <property type="term" value="C:membrane"/>
    <property type="evidence" value="ECO:0007669"/>
    <property type="project" value="InterPro"/>
</dbReference>
<keyword evidence="6 7" id="KW-0449">Lipoprotein</keyword>
<dbReference type="AlphaFoldDB" id="A0A4R5QNV2"/>
<accession>A0A4R5QNV2</accession>
<dbReference type="InterPro" id="IPR012556">
    <property type="entry name" value="Entericidin"/>
</dbReference>
<organism evidence="7 8">
    <name type="scientific">Dankookia rubra</name>
    <dbReference type="NCBI Taxonomy" id="1442381"/>
    <lineage>
        <taxon>Bacteria</taxon>
        <taxon>Pseudomonadati</taxon>
        <taxon>Pseudomonadota</taxon>
        <taxon>Alphaproteobacteria</taxon>
        <taxon>Acetobacterales</taxon>
        <taxon>Roseomonadaceae</taxon>
        <taxon>Dankookia</taxon>
    </lineage>
</organism>
<keyword evidence="2" id="KW-1003">Cell membrane</keyword>
<dbReference type="EMBL" id="SMSJ01000001">
    <property type="protein sequence ID" value="TDH64381.1"/>
    <property type="molecule type" value="Genomic_DNA"/>
</dbReference>
<evidence type="ECO:0000256" key="3">
    <source>
        <dbReference type="ARBA" id="ARBA00022729"/>
    </source>
</evidence>
<comment type="similarity">
    <text evidence="1">Belongs to the EcnA/EcnB lipoprotein family.</text>
</comment>